<accession>A0AC35FYA6</accession>
<organism evidence="1 2">
    <name type="scientific">Panagrolaimus sp. PS1159</name>
    <dbReference type="NCBI Taxonomy" id="55785"/>
    <lineage>
        <taxon>Eukaryota</taxon>
        <taxon>Metazoa</taxon>
        <taxon>Ecdysozoa</taxon>
        <taxon>Nematoda</taxon>
        <taxon>Chromadorea</taxon>
        <taxon>Rhabditida</taxon>
        <taxon>Tylenchina</taxon>
        <taxon>Panagrolaimomorpha</taxon>
        <taxon>Panagrolaimoidea</taxon>
        <taxon>Panagrolaimidae</taxon>
        <taxon>Panagrolaimus</taxon>
    </lineage>
</organism>
<reference evidence="2" key="1">
    <citation type="submission" date="2022-11" db="UniProtKB">
        <authorList>
            <consortium name="WormBaseParasite"/>
        </authorList>
    </citation>
    <scope>IDENTIFICATION</scope>
</reference>
<proteinExistence type="predicted"/>
<evidence type="ECO:0000313" key="1">
    <source>
        <dbReference type="Proteomes" id="UP000887580"/>
    </source>
</evidence>
<evidence type="ECO:0000313" key="2">
    <source>
        <dbReference type="WBParaSite" id="PS1159_v2.g21655.t1"/>
    </source>
</evidence>
<dbReference type="Proteomes" id="UP000887580">
    <property type="component" value="Unplaced"/>
</dbReference>
<dbReference type="WBParaSite" id="PS1159_v2.g21655.t1">
    <property type="protein sequence ID" value="PS1159_v2.g21655.t1"/>
    <property type="gene ID" value="PS1159_v2.g21655"/>
</dbReference>
<name>A0AC35FYA6_9BILA</name>
<protein>
    <submittedName>
        <fullName evidence="2">Uncharacterized protein</fullName>
    </submittedName>
</protein>
<sequence length="191" mass="21192">MATRAALNPSSLEEQIQQRINSMQNGKVRKDSQQPSHPRTCLTTTNPAAMPPPSTTNEINADADNNNADEEGILQQPSTSETPATQDINNPEDSIDNKKLKHRSLSNEKRPGSSGSHASKAKSNSYSNSDRPMSLKNLQEMALTTFCRENWIENAYEEVEVELQRDPQTGLGITVAGYVHKKGKLFYHKNI</sequence>